<keyword evidence="3" id="KW-1185">Reference proteome</keyword>
<evidence type="ECO:0000313" key="2">
    <source>
        <dbReference type="EMBL" id="CAK0840751.1"/>
    </source>
</evidence>
<dbReference type="Proteomes" id="UP001189429">
    <property type="component" value="Unassembled WGS sequence"/>
</dbReference>
<reference evidence="2" key="1">
    <citation type="submission" date="2023-10" db="EMBL/GenBank/DDBJ databases">
        <authorList>
            <person name="Chen Y."/>
            <person name="Shah S."/>
            <person name="Dougan E. K."/>
            <person name="Thang M."/>
            <person name="Chan C."/>
        </authorList>
    </citation>
    <scope>NUCLEOTIDE SEQUENCE [LARGE SCALE GENOMIC DNA]</scope>
</reference>
<dbReference type="EMBL" id="CAUYUJ010014397">
    <property type="protein sequence ID" value="CAK0840751.1"/>
    <property type="molecule type" value="Genomic_DNA"/>
</dbReference>
<feature type="compositionally biased region" description="Low complexity" evidence="1">
    <location>
        <begin position="70"/>
        <end position="85"/>
    </location>
</feature>
<feature type="non-terminal residue" evidence="2">
    <location>
        <position position="1"/>
    </location>
</feature>
<gene>
    <name evidence="2" type="ORF">PCOR1329_LOCUS36108</name>
</gene>
<feature type="region of interest" description="Disordered" evidence="1">
    <location>
        <begin position="64"/>
        <end position="88"/>
    </location>
</feature>
<protein>
    <submittedName>
        <fullName evidence="2">Uncharacterized protein</fullName>
    </submittedName>
</protein>
<organism evidence="2 3">
    <name type="scientific">Prorocentrum cordatum</name>
    <dbReference type="NCBI Taxonomy" id="2364126"/>
    <lineage>
        <taxon>Eukaryota</taxon>
        <taxon>Sar</taxon>
        <taxon>Alveolata</taxon>
        <taxon>Dinophyceae</taxon>
        <taxon>Prorocentrales</taxon>
        <taxon>Prorocentraceae</taxon>
        <taxon>Prorocentrum</taxon>
    </lineage>
</organism>
<evidence type="ECO:0000313" key="3">
    <source>
        <dbReference type="Proteomes" id="UP001189429"/>
    </source>
</evidence>
<proteinExistence type="predicted"/>
<name>A0ABN9T6P9_9DINO</name>
<sequence length="206" mass="20645">ERRLAAEIEELALAARERQRAAAREGQHWRDREALRGAPAAAQQAAGAASEALRAAEALLAAGGRGGGRPWAEATTPGGAAASPLSGGGAAGAWGVAAASPPGPAWAAREQAKLALEVDHGVQLAIARRQGAPDAVAPCRHREAGSAGGAEGVPFAEFSQDQPVPWLTRPSAPCAAEPADAAAGATVAARAGARTDAAPPRWRGVF</sequence>
<accession>A0ABN9T6P9</accession>
<evidence type="ECO:0000256" key="1">
    <source>
        <dbReference type="SAM" id="MobiDB-lite"/>
    </source>
</evidence>
<comment type="caution">
    <text evidence="2">The sequence shown here is derived from an EMBL/GenBank/DDBJ whole genome shotgun (WGS) entry which is preliminary data.</text>
</comment>